<dbReference type="RefSeq" id="WP_098751733.1">
    <property type="nucleotide sequence ID" value="NZ_WHPN01000035.1"/>
</dbReference>
<dbReference type="InterPro" id="IPR036514">
    <property type="entry name" value="SGNH_hydro_sf"/>
</dbReference>
<dbReference type="InterPro" id="IPR038885">
    <property type="entry name" value="PLB1"/>
</dbReference>
<keyword evidence="3" id="KW-0378">Hydrolase</keyword>
<reference evidence="3 4" key="1">
    <citation type="submission" date="2019-10" db="EMBL/GenBank/DDBJ databases">
        <title>Streptomyces tenebrisbrunneis sp.nov., an endogenous actinomycete isolated from of Lycium ruthenicum.</title>
        <authorList>
            <person name="Ma L."/>
        </authorList>
    </citation>
    <scope>NUCLEOTIDE SEQUENCE [LARGE SCALE GENOMIC DNA]</scope>
    <source>
        <strain evidence="3 4">TRM 66187</strain>
    </source>
</reference>
<sequence>MRVSPRRTPGEIAARAGRARRRPRTRGAVAVLAAAAALLTAVTGCEDGAGSDDAARDPSRSPSPSPLWDTSPDSLAAVGDSITRGFDACSVLADCPEVSWATGTGDGMRSLARRLLDDPAGSSWNHARSGATMADLPAQMARAVRHRPELVTVMVGGNDACRDTVALMTPAEEFRAGFRTALKTLREALPKTQVYVASVPDLHRLWSEGRKNPVGKQIWKLGICQSMLGDPDSFDAADVERREEVRERVIAYNDALADVCGADPLCRYDGGAVFDYHFTGKQLSAWDWFHPSRNGQQRLAEIAHRQITAAAPPS</sequence>
<feature type="region of interest" description="Disordered" evidence="1">
    <location>
        <begin position="47"/>
        <end position="72"/>
    </location>
</feature>
<organism evidence="3 4">
    <name type="scientific">Streptomyces lycii</name>
    <dbReference type="NCBI Taxonomy" id="2654337"/>
    <lineage>
        <taxon>Bacteria</taxon>
        <taxon>Bacillati</taxon>
        <taxon>Actinomycetota</taxon>
        <taxon>Actinomycetes</taxon>
        <taxon>Kitasatosporales</taxon>
        <taxon>Streptomycetaceae</taxon>
        <taxon>Streptomyces</taxon>
    </lineage>
</organism>
<comment type="caution">
    <text evidence="3">The sequence shown here is derived from an EMBL/GenBank/DDBJ whole genome shotgun (WGS) entry which is preliminary data.</text>
</comment>
<evidence type="ECO:0000313" key="4">
    <source>
        <dbReference type="Proteomes" id="UP000621266"/>
    </source>
</evidence>
<dbReference type="SUPFAM" id="SSF52266">
    <property type="entry name" value="SGNH hydrolase"/>
    <property type="match status" value="1"/>
</dbReference>
<dbReference type="PANTHER" id="PTHR21325:SF31">
    <property type="entry name" value="GH22081P-RELATED"/>
    <property type="match status" value="1"/>
</dbReference>
<dbReference type="Pfam" id="PF13472">
    <property type="entry name" value="Lipase_GDSL_2"/>
    <property type="match status" value="1"/>
</dbReference>
<dbReference type="EMBL" id="WHPN01000035">
    <property type="protein sequence ID" value="KAF4410843.1"/>
    <property type="molecule type" value="Genomic_DNA"/>
</dbReference>
<protein>
    <submittedName>
        <fullName evidence="3">SGNH/GDSL hydrolase family protein</fullName>
    </submittedName>
</protein>
<gene>
    <name evidence="3" type="ORF">GCU69_01750</name>
</gene>
<dbReference type="Proteomes" id="UP000621266">
    <property type="component" value="Unassembled WGS sequence"/>
</dbReference>
<dbReference type="InterPro" id="IPR013830">
    <property type="entry name" value="SGNH_hydro"/>
</dbReference>
<keyword evidence="4" id="KW-1185">Reference proteome</keyword>
<evidence type="ECO:0000313" key="3">
    <source>
        <dbReference type="EMBL" id="KAF4410843.1"/>
    </source>
</evidence>
<accession>A0ABQ7FST8</accession>
<dbReference type="PANTHER" id="PTHR21325">
    <property type="entry name" value="PHOSPHOLIPASE B, PLB1"/>
    <property type="match status" value="1"/>
</dbReference>
<feature type="domain" description="SGNH hydrolase-type esterase" evidence="2">
    <location>
        <begin position="77"/>
        <end position="298"/>
    </location>
</feature>
<proteinExistence type="predicted"/>
<dbReference type="GO" id="GO:0016787">
    <property type="term" value="F:hydrolase activity"/>
    <property type="evidence" value="ECO:0007669"/>
    <property type="project" value="UniProtKB-KW"/>
</dbReference>
<evidence type="ECO:0000256" key="1">
    <source>
        <dbReference type="SAM" id="MobiDB-lite"/>
    </source>
</evidence>
<dbReference type="Gene3D" id="3.40.50.1110">
    <property type="entry name" value="SGNH hydrolase"/>
    <property type="match status" value="1"/>
</dbReference>
<name>A0ABQ7FST8_9ACTN</name>
<evidence type="ECO:0000259" key="2">
    <source>
        <dbReference type="Pfam" id="PF13472"/>
    </source>
</evidence>
<feature type="region of interest" description="Disordered" evidence="1">
    <location>
        <begin position="1"/>
        <end position="26"/>
    </location>
</feature>